<reference evidence="8" key="1">
    <citation type="submission" date="2021-09" db="EMBL/GenBank/DDBJ databases">
        <authorList>
            <consortium name="AG Swart"/>
            <person name="Singh M."/>
            <person name="Singh A."/>
            <person name="Seah K."/>
            <person name="Emmerich C."/>
        </authorList>
    </citation>
    <scope>NUCLEOTIDE SEQUENCE</scope>
    <source>
        <strain evidence="8">ATCC30299</strain>
    </source>
</reference>
<keyword evidence="6 7" id="KW-0472">Membrane</keyword>
<feature type="transmembrane region" description="Helical" evidence="7">
    <location>
        <begin position="501"/>
        <end position="525"/>
    </location>
</feature>
<comment type="subcellular location">
    <subcellularLocation>
        <location evidence="1">Membrane</location>
        <topology evidence="1">Multi-pass membrane protein</topology>
    </subcellularLocation>
</comment>
<protein>
    <recommendedName>
        <fullName evidence="7">Transmembrane 9 superfamily member</fullName>
    </recommendedName>
</protein>
<dbReference type="EMBL" id="CAJZBQ010000062">
    <property type="protein sequence ID" value="CAG9335438.1"/>
    <property type="molecule type" value="Genomic_DNA"/>
</dbReference>
<feature type="transmembrane region" description="Helical" evidence="7">
    <location>
        <begin position="284"/>
        <end position="304"/>
    </location>
</feature>
<evidence type="ECO:0000313" key="8">
    <source>
        <dbReference type="EMBL" id="CAG9335438.1"/>
    </source>
</evidence>
<feature type="transmembrane region" description="Helical" evidence="7">
    <location>
        <begin position="212"/>
        <end position="234"/>
    </location>
</feature>
<evidence type="ECO:0000256" key="1">
    <source>
        <dbReference type="ARBA" id="ARBA00004141"/>
    </source>
</evidence>
<feature type="chain" id="PRO_5043107081" description="Transmembrane 9 superfamily member" evidence="7">
    <location>
        <begin position="19"/>
        <end position="576"/>
    </location>
</feature>
<dbReference type="AlphaFoldDB" id="A0AAU9KAE8"/>
<evidence type="ECO:0000256" key="6">
    <source>
        <dbReference type="ARBA" id="ARBA00023136"/>
    </source>
</evidence>
<keyword evidence="4 7" id="KW-0732">Signal</keyword>
<feature type="transmembrane region" description="Helical" evidence="7">
    <location>
        <begin position="468"/>
        <end position="494"/>
    </location>
</feature>
<name>A0AAU9KAE8_9CILI</name>
<proteinExistence type="inferred from homology"/>
<feature type="transmembrane region" description="Helical" evidence="7">
    <location>
        <begin position="376"/>
        <end position="399"/>
    </location>
</feature>
<feature type="transmembrane region" description="Helical" evidence="7">
    <location>
        <begin position="310"/>
        <end position="333"/>
    </location>
</feature>
<feature type="transmembrane region" description="Helical" evidence="7">
    <location>
        <begin position="345"/>
        <end position="370"/>
    </location>
</feature>
<evidence type="ECO:0000256" key="2">
    <source>
        <dbReference type="ARBA" id="ARBA00005227"/>
    </source>
</evidence>
<organism evidence="8 9">
    <name type="scientific">Blepharisma stoltei</name>
    <dbReference type="NCBI Taxonomy" id="1481888"/>
    <lineage>
        <taxon>Eukaryota</taxon>
        <taxon>Sar</taxon>
        <taxon>Alveolata</taxon>
        <taxon>Ciliophora</taxon>
        <taxon>Postciliodesmatophora</taxon>
        <taxon>Heterotrichea</taxon>
        <taxon>Heterotrichida</taxon>
        <taxon>Blepharismidae</taxon>
        <taxon>Blepharisma</taxon>
    </lineage>
</organism>
<keyword evidence="9" id="KW-1185">Reference proteome</keyword>
<comment type="caution">
    <text evidence="8">The sequence shown here is derived from an EMBL/GenBank/DDBJ whole genome shotgun (WGS) entry which is preliminary data.</text>
</comment>
<dbReference type="InterPro" id="IPR004240">
    <property type="entry name" value="EMP70"/>
</dbReference>
<dbReference type="Proteomes" id="UP001162131">
    <property type="component" value="Unassembled WGS sequence"/>
</dbReference>
<dbReference type="Pfam" id="PF02990">
    <property type="entry name" value="EMP70"/>
    <property type="match status" value="1"/>
</dbReference>
<feature type="transmembrane region" description="Helical" evidence="7">
    <location>
        <begin position="545"/>
        <end position="566"/>
    </location>
</feature>
<evidence type="ECO:0000313" key="9">
    <source>
        <dbReference type="Proteomes" id="UP001162131"/>
    </source>
</evidence>
<keyword evidence="3 7" id="KW-0812">Transmembrane</keyword>
<evidence type="ECO:0000256" key="4">
    <source>
        <dbReference type="ARBA" id="ARBA00022729"/>
    </source>
</evidence>
<evidence type="ECO:0000256" key="7">
    <source>
        <dbReference type="RuleBase" id="RU363079"/>
    </source>
</evidence>
<feature type="transmembrane region" description="Helical" evidence="7">
    <location>
        <begin position="434"/>
        <end position="456"/>
    </location>
</feature>
<dbReference type="GO" id="GO:0016020">
    <property type="term" value="C:membrane"/>
    <property type="evidence" value="ECO:0007669"/>
    <property type="project" value="UniProtKB-SubCell"/>
</dbReference>
<dbReference type="PANTHER" id="PTHR10766">
    <property type="entry name" value="TRANSMEMBRANE 9 SUPERFAMILY PROTEIN"/>
    <property type="match status" value="1"/>
</dbReference>
<accession>A0AAU9KAE8</accession>
<dbReference type="PANTHER" id="PTHR10766:SF41">
    <property type="entry name" value="TRANSMEMBRANE 9 SUPERFAMILY MEMBER 3"/>
    <property type="match status" value="1"/>
</dbReference>
<feature type="signal peptide" evidence="7">
    <location>
        <begin position="1"/>
        <end position="18"/>
    </location>
</feature>
<gene>
    <name evidence="8" type="ORF">BSTOLATCC_MIC63911</name>
</gene>
<evidence type="ECO:0000256" key="5">
    <source>
        <dbReference type="ARBA" id="ARBA00022989"/>
    </source>
</evidence>
<evidence type="ECO:0000256" key="3">
    <source>
        <dbReference type="ARBA" id="ARBA00022692"/>
    </source>
</evidence>
<dbReference type="GO" id="GO:0072657">
    <property type="term" value="P:protein localization to membrane"/>
    <property type="evidence" value="ECO:0007669"/>
    <property type="project" value="TreeGrafter"/>
</dbReference>
<sequence>MWIICLFVTALADLRTHSYQPGEEIILWFNKIVPFDNPQESYAYDKLPICKRQSEGRKYALGLGEAVEGYELYDSGMDIKFIQNVKSRTYCSSSFSRDDVIALVTAVKRNFWIQMYLDDLPIWSELGKEDHDNGDIYIFTHYTLILSYNNSNVVQAHIQTDNPVRVYSKKTKLDLSDVSLTYSVSWTPSNVVFANRFNSYLDPGFFENNIHWFSIINSFVMVLVLCGVVILILYRTLNKDIERYESQEMESVDLAISTGWKQVGGDAFRAPDYLYLFTALYSTGWQLATMVVLVVIICIMHPMYSERGTFTSIVLVIYSFLGIVGGFQSGSIYTLYQGRSSKGTLIFSALCYPVFVTVISMTLNTLAVLYSSSAAMPFVSLLEILALFIFLYLPLFVVGNTLGTNYRKKFPLSHKVNNISIPILKEKQWWSEPIFLCLAGGLLPFGSISVEIYFIFTSFWNYKFYYVYEFALVGFFLFALSLICVSIVVTYIILNSEDYRWHWISFLSTGSVGIYLYFYSFYYYFFKTRMSGYFQFSFYFGYTGLASFTVFLIAGAIGYTGSYYFVSKIYKNIKFD</sequence>
<keyword evidence="5 7" id="KW-1133">Transmembrane helix</keyword>
<comment type="similarity">
    <text evidence="2 7">Belongs to the nonaspanin (TM9SF) (TC 9.A.2) family.</text>
</comment>